<evidence type="ECO:0000313" key="3">
    <source>
        <dbReference type="EMBL" id="KLO05226.1"/>
    </source>
</evidence>
<gene>
    <name evidence="3" type="ORF">SCHPADRAFT_911160</name>
</gene>
<feature type="compositionally biased region" description="Basic and acidic residues" evidence="1">
    <location>
        <begin position="1"/>
        <end position="19"/>
    </location>
</feature>
<dbReference type="AlphaFoldDB" id="A0A0H2RK98"/>
<keyword evidence="2" id="KW-0472">Membrane</keyword>
<evidence type="ECO:0000256" key="1">
    <source>
        <dbReference type="SAM" id="MobiDB-lite"/>
    </source>
</evidence>
<keyword evidence="2" id="KW-0812">Transmembrane</keyword>
<feature type="region of interest" description="Disordered" evidence="1">
    <location>
        <begin position="1"/>
        <end position="20"/>
    </location>
</feature>
<dbReference type="EMBL" id="KQ086342">
    <property type="protein sequence ID" value="KLO05226.1"/>
    <property type="molecule type" value="Genomic_DNA"/>
</dbReference>
<sequence length="83" mass="9520">MCDVHDDERQEEEARRCPRGEQASFLPTPIIVCPNLFIALISVIAPNRRSSMKPSIDKRSPTVGALRSRDIRRHLVKQRRRAA</sequence>
<reference evidence="3 4" key="1">
    <citation type="submission" date="2015-04" db="EMBL/GenBank/DDBJ databases">
        <title>Complete genome sequence of Schizopora paradoxa KUC8140, a cosmopolitan wood degrader in East Asia.</title>
        <authorList>
            <consortium name="DOE Joint Genome Institute"/>
            <person name="Min B."/>
            <person name="Park H."/>
            <person name="Jang Y."/>
            <person name="Kim J.-J."/>
            <person name="Kim K.H."/>
            <person name="Pangilinan J."/>
            <person name="Lipzen A."/>
            <person name="Riley R."/>
            <person name="Grigoriev I.V."/>
            <person name="Spatafora J.W."/>
            <person name="Choi I.-G."/>
        </authorList>
    </citation>
    <scope>NUCLEOTIDE SEQUENCE [LARGE SCALE GENOMIC DNA]</scope>
    <source>
        <strain evidence="3 4">KUC8140</strain>
    </source>
</reference>
<organism evidence="3 4">
    <name type="scientific">Schizopora paradoxa</name>
    <dbReference type="NCBI Taxonomy" id="27342"/>
    <lineage>
        <taxon>Eukaryota</taxon>
        <taxon>Fungi</taxon>
        <taxon>Dikarya</taxon>
        <taxon>Basidiomycota</taxon>
        <taxon>Agaricomycotina</taxon>
        <taxon>Agaricomycetes</taxon>
        <taxon>Hymenochaetales</taxon>
        <taxon>Schizoporaceae</taxon>
        <taxon>Schizopora</taxon>
    </lineage>
</organism>
<evidence type="ECO:0000256" key="2">
    <source>
        <dbReference type="SAM" id="Phobius"/>
    </source>
</evidence>
<dbReference type="Proteomes" id="UP000053477">
    <property type="component" value="Unassembled WGS sequence"/>
</dbReference>
<proteinExistence type="predicted"/>
<dbReference type="InParanoid" id="A0A0H2RK98"/>
<protein>
    <submittedName>
        <fullName evidence="3">Uncharacterized protein</fullName>
    </submittedName>
</protein>
<evidence type="ECO:0000313" key="4">
    <source>
        <dbReference type="Proteomes" id="UP000053477"/>
    </source>
</evidence>
<keyword evidence="4" id="KW-1185">Reference proteome</keyword>
<feature type="transmembrane region" description="Helical" evidence="2">
    <location>
        <begin position="25"/>
        <end position="45"/>
    </location>
</feature>
<name>A0A0H2RK98_9AGAM</name>
<accession>A0A0H2RK98</accession>
<keyword evidence="2" id="KW-1133">Transmembrane helix</keyword>